<gene>
    <name evidence="4" type="ORF">HYALB_00005799</name>
</gene>
<evidence type="ECO:0000256" key="1">
    <source>
        <dbReference type="RuleBase" id="RU369098"/>
    </source>
</evidence>
<keyword evidence="5" id="KW-1185">Reference proteome</keyword>
<feature type="region of interest" description="Disordered" evidence="2">
    <location>
        <begin position="270"/>
        <end position="309"/>
    </location>
</feature>
<feature type="domain" description="DNA/RNA-binding" evidence="3">
    <location>
        <begin position="498"/>
        <end position="765"/>
    </location>
</feature>
<keyword evidence="1" id="KW-0866">Nonsense-mediated mRNA decay</keyword>
<organism evidence="4 5">
    <name type="scientific">Hymenoscyphus albidus</name>
    <dbReference type="NCBI Taxonomy" id="595503"/>
    <lineage>
        <taxon>Eukaryota</taxon>
        <taxon>Fungi</taxon>
        <taxon>Dikarya</taxon>
        <taxon>Ascomycota</taxon>
        <taxon>Pezizomycotina</taxon>
        <taxon>Leotiomycetes</taxon>
        <taxon>Helotiales</taxon>
        <taxon>Helotiaceae</taxon>
        <taxon>Hymenoscyphus</taxon>
    </lineage>
</organism>
<comment type="subcellular location">
    <subcellularLocation>
        <location evidence="1">Nucleus</location>
    </subcellularLocation>
</comment>
<evidence type="ECO:0000313" key="5">
    <source>
        <dbReference type="Proteomes" id="UP000701801"/>
    </source>
</evidence>
<comment type="function">
    <text evidence="1">Plays a role in nonsense-mediated mRNA decay.</text>
</comment>
<dbReference type="GO" id="GO:0042162">
    <property type="term" value="F:telomeric DNA binding"/>
    <property type="evidence" value="ECO:0007669"/>
    <property type="project" value="TreeGrafter"/>
</dbReference>
<accession>A0A9N9LIB3</accession>
<dbReference type="InterPro" id="IPR011990">
    <property type="entry name" value="TPR-like_helical_dom_sf"/>
</dbReference>
<feature type="region of interest" description="Disordered" evidence="2">
    <location>
        <begin position="853"/>
        <end position="889"/>
    </location>
</feature>
<feature type="compositionally biased region" description="Low complexity" evidence="2">
    <location>
        <begin position="185"/>
        <end position="194"/>
    </location>
</feature>
<evidence type="ECO:0000259" key="3">
    <source>
        <dbReference type="Pfam" id="PF10373"/>
    </source>
</evidence>
<dbReference type="InterPro" id="IPR045153">
    <property type="entry name" value="Est1/Ebs1-like"/>
</dbReference>
<dbReference type="OrthoDB" id="2017974at2759"/>
<feature type="compositionally biased region" description="Polar residues" evidence="2">
    <location>
        <begin position="21"/>
        <end position="36"/>
    </location>
</feature>
<dbReference type="Pfam" id="PF10373">
    <property type="entry name" value="EST1_DNA_bind"/>
    <property type="match status" value="1"/>
</dbReference>
<dbReference type="InterPro" id="IPR018834">
    <property type="entry name" value="DNA/RNA-bd_Est1-type"/>
</dbReference>
<feature type="compositionally biased region" description="Polar residues" evidence="2">
    <location>
        <begin position="279"/>
        <end position="296"/>
    </location>
</feature>
<feature type="region of interest" description="Disordered" evidence="2">
    <location>
        <begin position="96"/>
        <end position="237"/>
    </location>
</feature>
<dbReference type="SUPFAM" id="SSF48452">
    <property type="entry name" value="TPR-like"/>
    <property type="match status" value="1"/>
</dbReference>
<protein>
    <recommendedName>
        <fullName evidence="1">Nonsense-mediated mRNA decay factor</fullName>
    </recommendedName>
</protein>
<proteinExistence type="predicted"/>
<dbReference type="GO" id="GO:0000184">
    <property type="term" value="P:nuclear-transcribed mRNA catabolic process, nonsense-mediated decay"/>
    <property type="evidence" value="ECO:0007669"/>
    <property type="project" value="UniProtKB-KW"/>
</dbReference>
<dbReference type="Gene3D" id="1.25.40.10">
    <property type="entry name" value="Tetratricopeptide repeat domain"/>
    <property type="match status" value="1"/>
</dbReference>
<dbReference type="GO" id="GO:0070034">
    <property type="term" value="F:telomerase RNA binding"/>
    <property type="evidence" value="ECO:0007669"/>
    <property type="project" value="TreeGrafter"/>
</dbReference>
<evidence type="ECO:0000256" key="2">
    <source>
        <dbReference type="SAM" id="MobiDB-lite"/>
    </source>
</evidence>
<name>A0A9N9LIB3_9HELO</name>
<sequence>MSPKNAANAGFGPMTIPPLPISTTNKPPAMSLQQPKPQKLGMDQLWVQHQRRNAKSTKSWACTLCPERRVFISSDLLWKHALQDHRERLPTDEPELRRYRTNFGNESLEKSTLKPSLEPRSSAIEEPPPPPQSKRPLSSPAAGGGGSLADLGELNIQSPGASEDVTMRDVSDENSQQPRKRHAAGEGISAAGSIRDSSPSPSPVDIKSQRPSSAPGIEHDSRKPNVFDPQRPPVEKKTLWTPQDAPLARSNFDPSNIASVQAQRSRAQALPNKARRSFPASQASNLKGPNITQNTPAPAIFGRSTQGGLQGPTREEYLDIMLQPETRPISQEQLVAEVKGIYAGLVMVEAKCIEVDNKQATLAQADTGNPPKLNNEQWQALIALHRTLLHEHHDFFLASQHPSASPALRRLASKYAMPARMWRHGIHSFLELLRHRLPASLDHMLAFIYLAYSMMALLYETVSAFKDTWVECLGDLGRYRMAIEDDDIRDREVWTGVARHWYSIASDNSPTTGRLYHHLAILARPNALQQLFFYSKSLCVAIPFTSARESILTLFEPVLNSDNGQGQYRLPPLDTAFVKAHGLLFTNKDLHKFDPAVDEYLGLLDTQIGRVTRKFMEQGYHIAVANCVAMVGFAAKENVLMKIISPGDEDVAMTNTSEVMAQSMAAFQSAQRLSNATAEIILERVGDPNVLPFIHVTLIFMLFVARHPAAMDLLAPKFPWKSLAIMLNTILGAYQTPGRIEDASFPVLEQDDPRPFPEDFAVRGLLWTEGYFTDDFFTKKKIDEEEKYHERASMTSQRKERILWLACRIADLVPHLTYNGKRFSIPSSSGEEIELPTRTSTFASVATSGSFDRVGTWESQDGIRSEGEDEEEDVSSPATVHAAELIANE</sequence>
<keyword evidence="1" id="KW-0539">Nucleus</keyword>
<dbReference type="Proteomes" id="UP000701801">
    <property type="component" value="Unassembled WGS sequence"/>
</dbReference>
<comment type="caution">
    <text evidence="4">The sequence shown here is derived from an EMBL/GenBank/DDBJ whole genome shotgun (WGS) entry which is preliminary data.</text>
</comment>
<dbReference type="FunFam" id="1.25.40.10:FF:000202">
    <property type="entry name" value="Unplaced genomic scaffold supercont1.7, whole genome shotgun sequence"/>
    <property type="match status" value="1"/>
</dbReference>
<reference evidence="4" key="1">
    <citation type="submission" date="2021-07" db="EMBL/GenBank/DDBJ databases">
        <authorList>
            <person name="Durling M."/>
        </authorList>
    </citation>
    <scope>NUCLEOTIDE SEQUENCE</scope>
</reference>
<dbReference type="PANTHER" id="PTHR15696">
    <property type="entry name" value="SMG-7 SUPPRESSOR WITH MORPHOLOGICAL EFFECT ON GENITALIA PROTEIN 7"/>
    <property type="match status" value="1"/>
</dbReference>
<dbReference type="EMBL" id="CAJVRM010000108">
    <property type="protein sequence ID" value="CAG8974528.1"/>
    <property type="molecule type" value="Genomic_DNA"/>
</dbReference>
<dbReference type="GO" id="GO:0005697">
    <property type="term" value="C:telomerase holoenzyme complex"/>
    <property type="evidence" value="ECO:0007669"/>
    <property type="project" value="TreeGrafter"/>
</dbReference>
<evidence type="ECO:0000313" key="4">
    <source>
        <dbReference type="EMBL" id="CAG8974528.1"/>
    </source>
</evidence>
<feature type="region of interest" description="Disordered" evidence="2">
    <location>
        <begin position="1"/>
        <end position="37"/>
    </location>
</feature>
<dbReference type="AlphaFoldDB" id="A0A9N9LIB3"/>
<dbReference type="PANTHER" id="PTHR15696:SF0">
    <property type="entry name" value="TELOMERASE-BINDING PROTEIN EST1A"/>
    <property type="match status" value="1"/>
</dbReference>